<dbReference type="Proteomes" id="UP001208570">
    <property type="component" value="Unassembled WGS sequence"/>
</dbReference>
<comment type="caution">
    <text evidence="1">The sequence shown here is derived from an EMBL/GenBank/DDBJ whole genome shotgun (WGS) entry which is preliminary data.</text>
</comment>
<accession>A0AAD9NC97</accession>
<protein>
    <submittedName>
        <fullName evidence="1">Uncharacterized protein</fullName>
    </submittedName>
</protein>
<sequence length="77" mass="8914">MQCKMAGDPPQRKRKAMSETLFAAGSGSHSLFLTLFRHIERSIFTDFCPNVSLSRRFRVTSKSLTAQDMYRQEEFVH</sequence>
<evidence type="ECO:0000313" key="2">
    <source>
        <dbReference type="Proteomes" id="UP001208570"/>
    </source>
</evidence>
<reference evidence="1" key="1">
    <citation type="journal article" date="2023" name="Mol. Biol. Evol.">
        <title>Third-Generation Sequencing Reveals the Adaptive Role of the Epigenome in Three Deep-Sea Polychaetes.</title>
        <authorList>
            <person name="Perez M."/>
            <person name="Aroh O."/>
            <person name="Sun Y."/>
            <person name="Lan Y."/>
            <person name="Juniper S.K."/>
            <person name="Young C.R."/>
            <person name="Angers B."/>
            <person name="Qian P.Y."/>
        </authorList>
    </citation>
    <scope>NUCLEOTIDE SEQUENCE</scope>
    <source>
        <strain evidence="1">P08H-3</strain>
    </source>
</reference>
<organism evidence="1 2">
    <name type="scientific">Paralvinella palmiformis</name>
    <dbReference type="NCBI Taxonomy" id="53620"/>
    <lineage>
        <taxon>Eukaryota</taxon>
        <taxon>Metazoa</taxon>
        <taxon>Spiralia</taxon>
        <taxon>Lophotrochozoa</taxon>
        <taxon>Annelida</taxon>
        <taxon>Polychaeta</taxon>
        <taxon>Sedentaria</taxon>
        <taxon>Canalipalpata</taxon>
        <taxon>Terebellida</taxon>
        <taxon>Terebelliformia</taxon>
        <taxon>Alvinellidae</taxon>
        <taxon>Paralvinella</taxon>
    </lineage>
</organism>
<dbReference type="AlphaFoldDB" id="A0AAD9NC97"/>
<evidence type="ECO:0000313" key="1">
    <source>
        <dbReference type="EMBL" id="KAK2162941.1"/>
    </source>
</evidence>
<keyword evidence="2" id="KW-1185">Reference proteome</keyword>
<dbReference type="EMBL" id="JAODUP010000089">
    <property type="protein sequence ID" value="KAK2162941.1"/>
    <property type="molecule type" value="Genomic_DNA"/>
</dbReference>
<proteinExistence type="predicted"/>
<name>A0AAD9NC97_9ANNE</name>
<gene>
    <name evidence="1" type="ORF">LSH36_89g05048</name>
</gene>